<keyword evidence="2" id="KW-1133">Transmembrane helix</keyword>
<reference evidence="4 5" key="1">
    <citation type="submission" date="2018-06" db="EMBL/GenBank/DDBJ databases">
        <authorList>
            <consortium name="Pathogen Informatics"/>
            <person name="Doyle S."/>
        </authorList>
    </citation>
    <scope>NUCLEOTIDE SEQUENCE [LARGE SCALE GENOMIC DNA]</scope>
    <source>
        <strain evidence="4 5">NCTC9810</strain>
    </source>
</reference>
<dbReference type="EMBL" id="UFTA01000002">
    <property type="protein sequence ID" value="SUU93285.1"/>
    <property type="molecule type" value="Genomic_DNA"/>
</dbReference>
<evidence type="ECO:0000259" key="3">
    <source>
        <dbReference type="Pfam" id="PF14020"/>
    </source>
</evidence>
<feature type="region of interest" description="Disordered" evidence="1">
    <location>
        <begin position="65"/>
        <end position="84"/>
    </location>
</feature>
<feature type="transmembrane region" description="Helical" evidence="2">
    <location>
        <begin position="114"/>
        <end position="143"/>
    </location>
</feature>
<dbReference type="Pfam" id="PF14020">
    <property type="entry name" value="DUF4236"/>
    <property type="match status" value="1"/>
</dbReference>
<dbReference type="AlphaFoldDB" id="A0A380WWD0"/>
<name>A0A380WWD0_9FIRM</name>
<dbReference type="RefSeq" id="WP_172540083.1">
    <property type="nucleotide sequence ID" value="NZ_UFTA01000002.1"/>
</dbReference>
<keyword evidence="2" id="KW-0472">Membrane</keyword>
<sequence>MGFRYRKSINLSNGFRVNMSKSGPGFSWGGKGYRITKTANGNIRGTAYIPGTGISYQKDFGNPHKKIKGKSNTTNASKNTSRNTTKYQNDLANIHSSEMAEIVAASDKNRTNKYFAIGLIIIGMILAIINPLFVIISVVGVIFEIYNKNNQTIKLDYEMSDDAKKELEVTNNLLAGIMESDKVWLVNESEESLVNGESRFKIIDRSPINFYKGTDEAIETNVQTYTLVSDNLKLIFLPDSIFIKQNGKMSAVSFKEVDINLSKNLFLEDEKTPNDATVLGKTYLHTNKDGGPDRRYKENPELDLVEYGVLSIVKAGSLDILIVFSDTVLDGK</sequence>
<feature type="compositionally biased region" description="Polar residues" evidence="1">
    <location>
        <begin position="70"/>
        <end position="84"/>
    </location>
</feature>
<dbReference type="InterPro" id="IPR025330">
    <property type="entry name" value="DUF4236"/>
</dbReference>
<feature type="domain" description="DUF4236" evidence="3">
    <location>
        <begin position="3"/>
        <end position="56"/>
    </location>
</feature>
<evidence type="ECO:0000313" key="4">
    <source>
        <dbReference type="EMBL" id="SUU93285.1"/>
    </source>
</evidence>
<protein>
    <recommendedName>
        <fullName evidence="3">DUF4236 domain-containing protein</fullName>
    </recommendedName>
</protein>
<accession>A0A380WWD0</accession>
<dbReference type="Proteomes" id="UP000255124">
    <property type="component" value="Unassembled WGS sequence"/>
</dbReference>
<gene>
    <name evidence="4" type="ORF">NCTC9810_01636</name>
</gene>
<evidence type="ECO:0000256" key="2">
    <source>
        <dbReference type="SAM" id="Phobius"/>
    </source>
</evidence>
<evidence type="ECO:0000313" key="5">
    <source>
        <dbReference type="Proteomes" id="UP000255124"/>
    </source>
</evidence>
<organism evidence="4 5">
    <name type="scientific">Anaerococcus octavius</name>
    <dbReference type="NCBI Taxonomy" id="54007"/>
    <lineage>
        <taxon>Bacteria</taxon>
        <taxon>Bacillati</taxon>
        <taxon>Bacillota</taxon>
        <taxon>Tissierellia</taxon>
        <taxon>Tissierellales</taxon>
        <taxon>Peptoniphilaceae</taxon>
        <taxon>Anaerococcus</taxon>
    </lineage>
</organism>
<evidence type="ECO:0000256" key="1">
    <source>
        <dbReference type="SAM" id="MobiDB-lite"/>
    </source>
</evidence>
<proteinExistence type="predicted"/>
<keyword evidence="2" id="KW-0812">Transmembrane</keyword>